<gene>
    <name evidence="1" type="ORF">KI387_011545</name>
</gene>
<keyword evidence="2" id="KW-1185">Reference proteome</keyword>
<evidence type="ECO:0000313" key="1">
    <source>
        <dbReference type="EMBL" id="KAH9299962.1"/>
    </source>
</evidence>
<reference evidence="1 2" key="1">
    <citation type="journal article" date="2021" name="Nat. Plants">
        <title>The Taxus genome provides insights into paclitaxel biosynthesis.</title>
        <authorList>
            <person name="Xiong X."/>
            <person name="Gou J."/>
            <person name="Liao Q."/>
            <person name="Li Y."/>
            <person name="Zhou Q."/>
            <person name="Bi G."/>
            <person name="Li C."/>
            <person name="Du R."/>
            <person name="Wang X."/>
            <person name="Sun T."/>
            <person name="Guo L."/>
            <person name="Liang H."/>
            <person name="Lu P."/>
            <person name="Wu Y."/>
            <person name="Zhang Z."/>
            <person name="Ro D.K."/>
            <person name="Shang Y."/>
            <person name="Huang S."/>
            <person name="Yan J."/>
        </authorList>
    </citation>
    <scope>NUCLEOTIDE SEQUENCE [LARGE SCALE GENOMIC DNA]</scope>
    <source>
        <strain evidence="1">Ta-2019</strain>
    </source>
</reference>
<comment type="caution">
    <text evidence="1">The sequence shown here is derived from an EMBL/GenBank/DDBJ whole genome shotgun (WGS) entry which is preliminary data.</text>
</comment>
<feature type="non-terminal residue" evidence="1">
    <location>
        <position position="1"/>
    </location>
</feature>
<dbReference type="Proteomes" id="UP000824469">
    <property type="component" value="Unassembled WGS sequence"/>
</dbReference>
<sequence length="70" mass="7437">GYVPEIQARTLDMTVKLGRTKGARVADACQQPASSVQNNASMVLFSQAADAPLICRRSRGPGANLLHDLV</sequence>
<dbReference type="AlphaFoldDB" id="A0AA38CLQ3"/>
<dbReference type="EMBL" id="JAHRHJ020000009">
    <property type="protein sequence ID" value="KAH9299962.1"/>
    <property type="molecule type" value="Genomic_DNA"/>
</dbReference>
<organism evidence="1 2">
    <name type="scientific">Taxus chinensis</name>
    <name type="common">Chinese yew</name>
    <name type="synonym">Taxus wallichiana var. chinensis</name>
    <dbReference type="NCBI Taxonomy" id="29808"/>
    <lineage>
        <taxon>Eukaryota</taxon>
        <taxon>Viridiplantae</taxon>
        <taxon>Streptophyta</taxon>
        <taxon>Embryophyta</taxon>
        <taxon>Tracheophyta</taxon>
        <taxon>Spermatophyta</taxon>
        <taxon>Pinopsida</taxon>
        <taxon>Pinidae</taxon>
        <taxon>Conifers II</taxon>
        <taxon>Cupressales</taxon>
        <taxon>Taxaceae</taxon>
        <taxon>Taxus</taxon>
    </lineage>
</organism>
<protein>
    <submittedName>
        <fullName evidence="1">Uncharacterized protein</fullName>
    </submittedName>
</protein>
<proteinExistence type="predicted"/>
<name>A0AA38CLQ3_TAXCH</name>
<accession>A0AA38CLQ3</accession>
<evidence type="ECO:0000313" key="2">
    <source>
        <dbReference type="Proteomes" id="UP000824469"/>
    </source>
</evidence>